<dbReference type="Pfam" id="PF14883">
    <property type="entry name" value="GHL13"/>
    <property type="match status" value="1"/>
</dbReference>
<reference evidence="3 4" key="1">
    <citation type="submission" date="2020-04" db="EMBL/GenBank/DDBJ databases">
        <authorList>
            <person name="De Canck E."/>
        </authorList>
    </citation>
    <scope>NUCLEOTIDE SEQUENCE [LARGE SCALE GENOMIC DNA]</scope>
    <source>
        <strain evidence="3 4">LMG 3458</strain>
    </source>
</reference>
<dbReference type="PANTHER" id="PTHR34216:SF7">
    <property type="entry name" value="POLY-BETA-1,6-N-ACETYL-D-GLUCOSAMINE N-DEACETYLASE"/>
    <property type="match status" value="1"/>
</dbReference>
<dbReference type="GO" id="GO:0005975">
    <property type="term" value="P:carbohydrate metabolic process"/>
    <property type="evidence" value="ECO:0007669"/>
    <property type="project" value="InterPro"/>
</dbReference>
<dbReference type="EC" id="3.5.1.-" evidence="3"/>
<dbReference type="PROSITE" id="PS51257">
    <property type="entry name" value="PROKAR_LIPOPROTEIN"/>
    <property type="match status" value="1"/>
</dbReference>
<dbReference type="InterPro" id="IPR051398">
    <property type="entry name" value="Polysacch_Deacetylase"/>
</dbReference>
<dbReference type="NCBIfam" id="NF011177">
    <property type="entry name" value="PRK14582.1"/>
    <property type="match status" value="1"/>
</dbReference>
<dbReference type="NCBIfam" id="TIGR03938">
    <property type="entry name" value="deacetyl_PgaB"/>
    <property type="match status" value="1"/>
</dbReference>
<dbReference type="EMBL" id="CADIJO010000005">
    <property type="protein sequence ID" value="CAB3685826.1"/>
    <property type="molecule type" value="Genomic_DNA"/>
</dbReference>
<feature type="domain" description="NodB homology" evidence="2">
    <location>
        <begin position="110"/>
        <end position="352"/>
    </location>
</feature>
<dbReference type="Gene3D" id="3.20.20.370">
    <property type="entry name" value="Glycoside hydrolase/deacetylase"/>
    <property type="match status" value="1"/>
</dbReference>
<dbReference type="Proteomes" id="UP000494111">
    <property type="component" value="Unassembled WGS sequence"/>
</dbReference>
<evidence type="ECO:0000259" key="2">
    <source>
        <dbReference type="PROSITE" id="PS51677"/>
    </source>
</evidence>
<dbReference type="InterPro" id="IPR032772">
    <property type="entry name" value="PGA_deacetylase_PgaB_C"/>
</dbReference>
<gene>
    <name evidence="3" type="primary">pgaB</name>
    <name evidence="3" type="ORF">LMG3458_01861</name>
</gene>
<evidence type="ECO:0000313" key="3">
    <source>
        <dbReference type="EMBL" id="CAB3685826.1"/>
    </source>
</evidence>
<dbReference type="PANTHER" id="PTHR34216">
    <property type="match status" value="1"/>
</dbReference>
<dbReference type="GO" id="GO:0016810">
    <property type="term" value="F:hydrolase activity, acting on carbon-nitrogen (but not peptide) bonds"/>
    <property type="evidence" value="ECO:0007669"/>
    <property type="project" value="InterPro"/>
</dbReference>
<dbReference type="InterPro" id="IPR011330">
    <property type="entry name" value="Glyco_hydro/deAcase_b/a-brl"/>
</dbReference>
<evidence type="ECO:0000256" key="1">
    <source>
        <dbReference type="ARBA" id="ARBA00022729"/>
    </source>
</evidence>
<evidence type="ECO:0000313" key="4">
    <source>
        <dbReference type="Proteomes" id="UP000494111"/>
    </source>
</evidence>
<name>A0A6S6ZNQ4_9BURK</name>
<dbReference type="AlphaFoldDB" id="A0A6S6ZNQ4"/>
<dbReference type="InterPro" id="IPR023854">
    <property type="entry name" value="PGA_deacetylase_PgaB"/>
</dbReference>
<organism evidence="3 4">
    <name type="scientific">Achromobacter deleyi</name>
    <dbReference type="NCBI Taxonomy" id="1353891"/>
    <lineage>
        <taxon>Bacteria</taxon>
        <taxon>Pseudomonadati</taxon>
        <taxon>Pseudomonadota</taxon>
        <taxon>Betaproteobacteria</taxon>
        <taxon>Burkholderiales</taxon>
        <taxon>Alcaligenaceae</taxon>
        <taxon>Achromobacter</taxon>
    </lineage>
</organism>
<keyword evidence="3" id="KW-0378">Hydrolase</keyword>
<dbReference type="PROSITE" id="PS51677">
    <property type="entry name" value="NODB"/>
    <property type="match status" value="1"/>
</dbReference>
<dbReference type="RefSeq" id="WP_175192534.1">
    <property type="nucleotide sequence ID" value="NZ_CADIJO010000005.1"/>
</dbReference>
<dbReference type="GO" id="GO:0043708">
    <property type="term" value="P:cell adhesion involved in biofilm formation"/>
    <property type="evidence" value="ECO:0007669"/>
    <property type="project" value="InterPro"/>
</dbReference>
<dbReference type="Pfam" id="PF01522">
    <property type="entry name" value="Polysacc_deac_1"/>
    <property type="match status" value="1"/>
</dbReference>
<proteinExistence type="predicted"/>
<dbReference type="SUPFAM" id="SSF88713">
    <property type="entry name" value="Glycoside hydrolase/deacetylase"/>
    <property type="match status" value="1"/>
</dbReference>
<protein>
    <submittedName>
        <fullName evidence="3">Poly-beta-1,6-N-acetyl-D-glucosamine N-deacetylase</fullName>
        <ecNumber evidence="3">3.5.1.-</ecNumber>
    </submittedName>
</protein>
<dbReference type="InterPro" id="IPR002509">
    <property type="entry name" value="NODB_dom"/>
</dbReference>
<keyword evidence="1" id="KW-0732">Signal</keyword>
<sequence>MLLKLPTRILLAALLLGLILVLTACAKDIPVYTPPSARPVAAAEQPWQSGHFLALAYHDVEDEDPDQGFLSVRTDRLVDQLAWLRENGYQAVTVDQILAARQGGAPLPERAVLLSFDDGYRSFYTRVLPILKAYRWPALLAPVGTWMDTPADKPVDFGGSPEPRGRFLNWDEIREISQSGLVEIAAHTNASHYGALANPQGNTEPAAAVRAYDAATGQYESEAQFNARMGADVAAISRKIERVTGKAPRVWVWPYGAEGGTTLRITAEHGYQLALTLEDGAGRLDRLMSTPRLLLASDPALKSFANSVVGMETTPFMRVAHVDLDYVYDPDPAQTDRNLGELVQRILDMQINTVFLQAYSDPTGDGLVRSVYFPNRWLPMRADLFNRAAWQLHNRANVMVYAWMPVLAYDLDPAIARVTRWQPDSPQAAPQPDPDQYRRLSPFDATARARIGDLYEDLARHAIFDGILFHDDAVLSDFEDASPGALAAYRAAGLPGDIAQLRADPATMQRWTRVKSRALIDFTAELTAKVRAVRGPQIKTARNIFAMPILDPQSEAWFAQNLDDFLGAYDWTAPMAMPLMENVPKGQENAWLDRLVDQVAKRPGGLDRTVFELQARDWRTGPGRPEVTPVDTAVLAGWMQRLQLRGARSFGYYPDDFSQDQPRLQGIRPAISEAWYPIR</sequence>
<dbReference type="Gene3D" id="3.20.20.80">
    <property type="entry name" value="Glycosidases"/>
    <property type="match status" value="1"/>
</dbReference>
<accession>A0A6S6ZNQ4</accession>